<reference evidence="8" key="3">
    <citation type="submission" date="2022-06" db="EMBL/GenBank/DDBJ databases">
        <title>Resources to Facilitate Use of the Altered Schaedler Flora (ASF) Mouse Model to Study Microbiome Function.</title>
        <authorList>
            <person name="Proctor A."/>
            <person name="Parvinroo S."/>
            <person name="Richie T."/>
            <person name="Jia X."/>
            <person name="Lee S.T.M."/>
            <person name="Karp P.D."/>
            <person name="Paley S."/>
            <person name="Kostic A.D."/>
            <person name="Pierre J.F."/>
            <person name="Wannemuehler M.J."/>
            <person name="Phillips G.J."/>
        </authorList>
    </citation>
    <scope>NUCLEOTIDE SEQUENCE</scope>
    <source>
        <strain evidence="8">ASF457</strain>
    </source>
</reference>
<dbReference type="PROSITE" id="PS01075">
    <property type="entry name" value="ACETATE_KINASE_1"/>
    <property type="match status" value="1"/>
</dbReference>
<evidence type="ECO:0000256" key="4">
    <source>
        <dbReference type="ARBA" id="ARBA00022777"/>
    </source>
</evidence>
<dbReference type="SUPFAM" id="SSF53067">
    <property type="entry name" value="Actin-like ATPase domain"/>
    <property type="match status" value="2"/>
</dbReference>
<dbReference type="CDD" id="cd24010">
    <property type="entry name" value="ASKHA_NBD_AcK_PK"/>
    <property type="match status" value="1"/>
</dbReference>
<organism evidence="8 9">
    <name type="scientific">Mucispirillum schaedleri ASF457</name>
    <dbReference type="NCBI Taxonomy" id="1379858"/>
    <lineage>
        <taxon>Bacteria</taxon>
        <taxon>Pseudomonadati</taxon>
        <taxon>Deferribacterota</taxon>
        <taxon>Deferribacteres</taxon>
        <taxon>Deferribacterales</taxon>
        <taxon>Mucispirillaceae</taxon>
        <taxon>Mucispirillum</taxon>
    </lineage>
</organism>
<keyword evidence="6" id="KW-0460">Magnesium</keyword>
<reference evidence="8" key="2">
    <citation type="submission" date="2022-05" db="EMBL/GenBank/DDBJ databases">
        <authorList>
            <person name="Proctor A.L."/>
            <person name="Phillips G.J."/>
            <person name="Wannemuehler M.J."/>
        </authorList>
    </citation>
    <scope>NUCLEOTIDE SEQUENCE</scope>
    <source>
        <strain evidence="8">ASF457</strain>
    </source>
</reference>
<evidence type="ECO:0000256" key="7">
    <source>
        <dbReference type="RuleBase" id="RU003835"/>
    </source>
</evidence>
<dbReference type="GO" id="GO:0006083">
    <property type="term" value="P:acetate metabolic process"/>
    <property type="evidence" value="ECO:0007669"/>
    <property type="project" value="TreeGrafter"/>
</dbReference>
<dbReference type="EC" id="2.7.2.1" evidence="6"/>
<dbReference type="Pfam" id="PF00871">
    <property type="entry name" value="Acetate_kinase"/>
    <property type="match status" value="1"/>
</dbReference>
<evidence type="ECO:0000313" key="8">
    <source>
        <dbReference type="EMBL" id="USF24053.1"/>
    </source>
</evidence>
<feature type="binding site" evidence="6">
    <location>
        <begin position="281"/>
        <end position="283"/>
    </location>
    <ligand>
        <name>ATP</name>
        <dbReference type="ChEBI" id="CHEBI:30616"/>
    </ligand>
</feature>
<name>V2RMM7_9BACT</name>
<evidence type="ECO:0000256" key="2">
    <source>
        <dbReference type="ARBA" id="ARBA00022679"/>
    </source>
</evidence>
<keyword evidence="6" id="KW-0479">Metal-binding</keyword>
<feature type="binding site" evidence="6">
    <location>
        <begin position="206"/>
        <end position="210"/>
    </location>
    <ligand>
        <name>ATP</name>
        <dbReference type="ChEBI" id="CHEBI:30616"/>
    </ligand>
</feature>
<dbReference type="RefSeq" id="WP_023275423.1">
    <property type="nucleotide sequence ID" value="NZ_CP097562.1"/>
</dbReference>
<comment type="function">
    <text evidence="6">Catalyzes the formation of acetyl phosphate from acetate and ATP. Can also catalyze the reverse reaction.</text>
</comment>
<dbReference type="PIRSF" id="PIRSF000722">
    <property type="entry name" value="Acetate_prop_kin"/>
    <property type="match status" value="1"/>
</dbReference>
<feature type="binding site" evidence="6">
    <location>
        <position position="383"/>
    </location>
    <ligand>
        <name>Mg(2+)</name>
        <dbReference type="ChEBI" id="CHEBI:18420"/>
    </ligand>
</feature>
<keyword evidence="9" id="KW-1185">Reference proteome</keyword>
<dbReference type="GO" id="GO:0005524">
    <property type="term" value="F:ATP binding"/>
    <property type="evidence" value="ECO:0007669"/>
    <property type="project" value="UniProtKB-KW"/>
</dbReference>
<evidence type="ECO:0000313" key="9">
    <source>
        <dbReference type="Proteomes" id="UP000017429"/>
    </source>
</evidence>
<comment type="subcellular location">
    <subcellularLocation>
        <location evidence="6">Cytoplasm</location>
    </subcellularLocation>
</comment>
<dbReference type="PANTHER" id="PTHR21060">
    <property type="entry name" value="ACETATE KINASE"/>
    <property type="match status" value="1"/>
</dbReference>
<accession>V2RMM7</accession>
<dbReference type="InterPro" id="IPR043129">
    <property type="entry name" value="ATPase_NBD"/>
</dbReference>
<evidence type="ECO:0000256" key="5">
    <source>
        <dbReference type="ARBA" id="ARBA00022840"/>
    </source>
</evidence>
<keyword evidence="4 6" id="KW-0418">Kinase</keyword>
<keyword evidence="5 6" id="KW-0067">ATP-binding</keyword>
<proteinExistence type="inferred from homology"/>
<dbReference type="Gene3D" id="3.30.420.40">
    <property type="match status" value="2"/>
</dbReference>
<dbReference type="Proteomes" id="UP000017429">
    <property type="component" value="Chromosome"/>
</dbReference>
<dbReference type="GO" id="GO:0008776">
    <property type="term" value="F:acetate kinase activity"/>
    <property type="evidence" value="ECO:0007669"/>
    <property type="project" value="UniProtKB-UniRule"/>
</dbReference>
<comment type="cofactor">
    <cofactor evidence="6">
        <name>Mg(2+)</name>
        <dbReference type="ChEBI" id="CHEBI:18420"/>
    </cofactor>
    <cofactor evidence="6">
        <name>Mn(2+)</name>
        <dbReference type="ChEBI" id="CHEBI:29035"/>
    </cofactor>
    <text evidence="6">Mg(2+). Can also accept Mn(2+).</text>
</comment>
<sequence length="410" mass="45223">MLILTLNCGSSSLKCQLYDEASNKIIAKAAADRIGLSGAVISVKSDNGEITVKDKIITDHKEAIESILKCFKDSAVLKDINEIEAAGHRIVHGGDLFQKSTLIDESVIQQIESISHLAPLHNPANILGIRVLQKILPNISHVAVFDTAFHSSIPEKAYRYAVCDEWYSKYKVRRYGFHGSSHLYVSKRTAKMLDKPASECNMIILHVGNGASITAVENGLSVDTSMGMTPLEGLIMGTRCGDIDASVPAFITKMTGKCIEEVDEILYKKSGLLGITGKYSDRRDIEANMETDKLCKMAVDMECYRLKKYIGSYMAVLNKVDALSFTGGVGENSSLIREKTLENLEYLGIEIDKEKNRNLKRGVETEISASSSKIKVFVIPTDEEIVLTEDVIAVLNGKYKDHSSYSYSFL</sequence>
<dbReference type="HAMAP" id="MF_00020">
    <property type="entry name" value="Acetate_kinase"/>
    <property type="match status" value="1"/>
</dbReference>
<reference evidence="8" key="1">
    <citation type="journal article" date="2014" name="Genome Announc.">
        <title>Draft genome sequences of the altered schaedler flora, a defined bacterial community from gnotobiotic mice.</title>
        <authorList>
            <person name="Wannemuehler M.J."/>
            <person name="Overstreet A.M."/>
            <person name="Ward D.V."/>
            <person name="Phillips G.J."/>
        </authorList>
    </citation>
    <scope>NUCLEOTIDE SEQUENCE</scope>
    <source>
        <strain evidence="8">ASF457</strain>
    </source>
</reference>
<feature type="binding site" evidence="6">
    <location>
        <begin position="328"/>
        <end position="332"/>
    </location>
    <ligand>
        <name>ATP</name>
        <dbReference type="ChEBI" id="CHEBI:30616"/>
    </ligand>
</feature>
<keyword evidence="2 6" id="KW-0808">Transferase</keyword>
<dbReference type="NCBIfam" id="TIGR00016">
    <property type="entry name" value="ackA"/>
    <property type="match status" value="1"/>
</dbReference>
<dbReference type="PANTHER" id="PTHR21060:SF15">
    <property type="entry name" value="ACETATE KINASE-RELATED"/>
    <property type="match status" value="1"/>
</dbReference>
<comment type="pathway">
    <text evidence="6">Metabolic intermediate biosynthesis; acetyl-CoA biosynthesis; acetyl-CoA from acetate: step 1/2.</text>
</comment>
<dbReference type="KEGG" id="msch:N508_001128"/>
<comment type="subunit">
    <text evidence="6">Homodimer.</text>
</comment>
<dbReference type="PRINTS" id="PR00471">
    <property type="entry name" value="ACETATEKNASE"/>
</dbReference>
<keyword evidence="3 6" id="KW-0547">Nucleotide-binding</keyword>
<dbReference type="GO" id="GO:0005737">
    <property type="term" value="C:cytoplasm"/>
    <property type="evidence" value="ECO:0007669"/>
    <property type="project" value="UniProtKB-SubCell"/>
</dbReference>
<dbReference type="InterPro" id="IPR023865">
    <property type="entry name" value="Aliphatic_acid_kinase_CS"/>
</dbReference>
<evidence type="ECO:0000256" key="3">
    <source>
        <dbReference type="ARBA" id="ARBA00022741"/>
    </source>
</evidence>
<protein>
    <recommendedName>
        <fullName evidence="6">Acetate kinase</fullName>
        <ecNumber evidence="6">2.7.2.1</ecNumber>
    </recommendedName>
    <alternativeName>
        <fullName evidence="6">Acetokinase</fullName>
    </alternativeName>
</protein>
<dbReference type="GO" id="GO:0006085">
    <property type="term" value="P:acetyl-CoA biosynthetic process"/>
    <property type="evidence" value="ECO:0007669"/>
    <property type="project" value="UniProtKB-UniRule"/>
</dbReference>
<comment type="catalytic activity">
    <reaction evidence="6">
        <text>acetate + ATP = acetyl phosphate + ADP</text>
        <dbReference type="Rhea" id="RHEA:11352"/>
        <dbReference type="ChEBI" id="CHEBI:22191"/>
        <dbReference type="ChEBI" id="CHEBI:30089"/>
        <dbReference type="ChEBI" id="CHEBI:30616"/>
        <dbReference type="ChEBI" id="CHEBI:456216"/>
        <dbReference type="EC" id="2.7.2.1"/>
    </reaction>
</comment>
<dbReference type="AlphaFoldDB" id="V2RMM7"/>
<feature type="site" description="Transition state stabilizer" evidence="6">
    <location>
        <position position="178"/>
    </location>
</feature>
<feature type="active site" description="Proton donor/acceptor" evidence="6">
    <location>
        <position position="146"/>
    </location>
</feature>
<gene>
    <name evidence="6 8" type="primary">ackA</name>
    <name evidence="8" type="ORF">N508_001128</name>
</gene>
<feature type="binding site" evidence="6">
    <location>
        <position position="89"/>
    </location>
    <ligand>
        <name>substrate</name>
    </ligand>
</feature>
<dbReference type="PROSITE" id="PS01076">
    <property type="entry name" value="ACETATE_KINASE_2"/>
    <property type="match status" value="1"/>
</dbReference>
<dbReference type="OrthoDB" id="9802453at2"/>
<dbReference type="InterPro" id="IPR004372">
    <property type="entry name" value="Ac/propionate_kinase"/>
</dbReference>
<feature type="binding site" evidence="6">
    <location>
        <position position="14"/>
    </location>
    <ligand>
        <name>ATP</name>
        <dbReference type="ChEBI" id="CHEBI:30616"/>
    </ligand>
</feature>
<feature type="binding site" evidence="6">
    <location>
        <position position="7"/>
    </location>
    <ligand>
        <name>Mg(2+)</name>
        <dbReference type="ChEBI" id="CHEBI:18420"/>
    </ligand>
</feature>
<dbReference type="GO" id="GO:0000287">
    <property type="term" value="F:magnesium ion binding"/>
    <property type="evidence" value="ECO:0007669"/>
    <property type="project" value="UniProtKB-UniRule"/>
</dbReference>
<dbReference type="InterPro" id="IPR000890">
    <property type="entry name" value="Aliphatic_acid_kin_short-chain"/>
</dbReference>
<evidence type="ECO:0000256" key="1">
    <source>
        <dbReference type="ARBA" id="ARBA00008748"/>
    </source>
</evidence>
<feature type="site" description="Transition state stabilizer" evidence="6">
    <location>
        <position position="239"/>
    </location>
</feature>
<dbReference type="EMBL" id="CP097562">
    <property type="protein sequence ID" value="USF24053.1"/>
    <property type="molecule type" value="Genomic_DNA"/>
</dbReference>
<keyword evidence="6" id="KW-0963">Cytoplasm</keyword>
<dbReference type="eggNOG" id="COG0282">
    <property type="taxonomic scope" value="Bacteria"/>
</dbReference>
<comment type="similarity">
    <text evidence="1 6 7">Belongs to the acetokinase family.</text>
</comment>
<evidence type="ECO:0000256" key="6">
    <source>
        <dbReference type="HAMAP-Rule" id="MF_00020"/>
    </source>
</evidence>